<sequence length="196" mass="20063">MAPSSSATALISVLLLTSIVDTENAVAQGGASWCVARSDATTEALQTALDYACGSGADCLSLQPDGLCFLPNTIQAHTSYAFNSYYQRRARAPGSCDFAGTATIAQSDPSYGSCVYPSTASAAGGPNTPITTPPMNNPNVPSSTTTTPIYGGGNTGGLSPGMNSPFTDNSRAHSEAIATWFLVFFSSLLILLACAL</sequence>
<evidence type="ECO:0000256" key="3">
    <source>
        <dbReference type="ARBA" id="ARBA00022622"/>
    </source>
</evidence>
<keyword evidence="7" id="KW-0325">Glycoprotein</keyword>
<dbReference type="Pfam" id="PF07983">
    <property type="entry name" value="X8"/>
    <property type="match status" value="1"/>
</dbReference>
<dbReference type="SMART" id="SM00768">
    <property type="entry name" value="X8"/>
    <property type="match status" value="1"/>
</dbReference>
<evidence type="ECO:0000256" key="7">
    <source>
        <dbReference type="ARBA" id="ARBA00023180"/>
    </source>
</evidence>
<dbReference type="GO" id="GO:0005886">
    <property type="term" value="C:plasma membrane"/>
    <property type="evidence" value="ECO:0007669"/>
    <property type="project" value="UniProtKB-SubCell"/>
</dbReference>
<dbReference type="PANTHER" id="PTHR31044:SF47">
    <property type="entry name" value="CARBOHYDRATE-BINDING X8 DOMAIN SUPERFAMILY PROTEIN"/>
    <property type="match status" value="1"/>
</dbReference>
<keyword evidence="8" id="KW-0449">Lipoprotein</keyword>
<dbReference type="PANTHER" id="PTHR31044">
    <property type="entry name" value="BETA-1,3 GLUCANASE"/>
    <property type="match status" value="1"/>
</dbReference>
<reference evidence="12 13" key="1">
    <citation type="submission" date="2024-01" db="EMBL/GenBank/DDBJ databases">
        <title>The genomes of 5 underutilized Papilionoideae crops provide insights into root nodulation and disease resistanc.</title>
        <authorList>
            <person name="Jiang F."/>
        </authorList>
    </citation>
    <scope>NUCLEOTIDE SEQUENCE [LARGE SCALE GENOMIC DNA]</scope>
    <source>
        <strain evidence="12">LVBAO_FW01</strain>
        <tissue evidence="12">Leaves</tissue>
    </source>
</reference>
<dbReference type="GO" id="GO:0009506">
    <property type="term" value="C:plasmodesma"/>
    <property type="evidence" value="ECO:0007669"/>
    <property type="project" value="UniProtKB-ARBA"/>
</dbReference>
<evidence type="ECO:0000256" key="5">
    <source>
        <dbReference type="ARBA" id="ARBA00023136"/>
    </source>
</evidence>
<evidence type="ECO:0000256" key="6">
    <source>
        <dbReference type="ARBA" id="ARBA00023157"/>
    </source>
</evidence>
<protein>
    <recommendedName>
        <fullName evidence="11">X8 domain-containing protein</fullName>
    </recommendedName>
</protein>
<dbReference type="GO" id="GO:0098552">
    <property type="term" value="C:side of membrane"/>
    <property type="evidence" value="ECO:0007669"/>
    <property type="project" value="UniProtKB-KW"/>
</dbReference>
<keyword evidence="5 9" id="KW-0472">Membrane</keyword>
<dbReference type="InterPro" id="IPR012946">
    <property type="entry name" value="X8"/>
</dbReference>
<keyword evidence="6" id="KW-1015">Disulfide bond</keyword>
<dbReference type="Proteomes" id="UP001367508">
    <property type="component" value="Unassembled WGS sequence"/>
</dbReference>
<evidence type="ECO:0000256" key="4">
    <source>
        <dbReference type="ARBA" id="ARBA00022729"/>
    </source>
</evidence>
<feature type="chain" id="PRO_5043029611" description="X8 domain-containing protein" evidence="10">
    <location>
        <begin position="23"/>
        <end position="196"/>
    </location>
</feature>
<comment type="caution">
    <text evidence="12">The sequence shown here is derived from an EMBL/GenBank/DDBJ whole genome shotgun (WGS) entry which is preliminary data.</text>
</comment>
<feature type="signal peptide" evidence="10">
    <location>
        <begin position="1"/>
        <end position="22"/>
    </location>
</feature>
<name>A0AAN9R629_CANGL</name>
<feature type="transmembrane region" description="Helical" evidence="9">
    <location>
        <begin position="177"/>
        <end position="195"/>
    </location>
</feature>
<feature type="domain" description="X8" evidence="11">
    <location>
        <begin position="32"/>
        <end position="116"/>
    </location>
</feature>
<keyword evidence="2" id="KW-1003">Cell membrane</keyword>
<evidence type="ECO:0000256" key="1">
    <source>
        <dbReference type="ARBA" id="ARBA00004609"/>
    </source>
</evidence>
<accession>A0AAN9R629</accession>
<evidence type="ECO:0000256" key="10">
    <source>
        <dbReference type="SAM" id="SignalP"/>
    </source>
</evidence>
<evidence type="ECO:0000313" key="13">
    <source>
        <dbReference type="Proteomes" id="UP001367508"/>
    </source>
</evidence>
<keyword evidence="3" id="KW-0336">GPI-anchor</keyword>
<keyword evidence="9" id="KW-0812">Transmembrane</keyword>
<evidence type="ECO:0000259" key="11">
    <source>
        <dbReference type="SMART" id="SM00768"/>
    </source>
</evidence>
<dbReference type="EMBL" id="JAYMYQ010000001">
    <property type="protein sequence ID" value="KAK7359269.1"/>
    <property type="molecule type" value="Genomic_DNA"/>
</dbReference>
<evidence type="ECO:0000256" key="2">
    <source>
        <dbReference type="ARBA" id="ARBA00022475"/>
    </source>
</evidence>
<keyword evidence="13" id="KW-1185">Reference proteome</keyword>
<gene>
    <name evidence="12" type="ORF">VNO77_01222</name>
</gene>
<evidence type="ECO:0000256" key="8">
    <source>
        <dbReference type="ARBA" id="ARBA00023288"/>
    </source>
</evidence>
<keyword evidence="4 10" id="KW-0732">Signal</keyword>
<dbReference type="Gene3D" id="1.20.58.1040">
    <property type="match status" value="1"/>
</dbReference>
<comment type="subcellular location">
    <subcellularLocation>
        <location evidence="1">Cell membrane</location>
        <topology evidence="1">Lipid-anchor</topology>
        <topology evidence="1">GPI-anchor</topology>
    </subcellularLocation>
</comment>
<evidence type="ECO:0000256" key="9">
    <source>
        <dbReference type="SAM" id="Phobius"/>
    </source>
</evidence>
<dbReference type="AlphaFoldDB" id="A0AAN9R629"/>
<keyword evidence="9" id="KW-1133">Transmembrane helix</keyword>
<dbReference type="InterPro" id="IPR044788">
    <property type="entry name" value="X8_dom_prot"/>
</dbReference>
<organism evidence="12 13">
    <name type="scientific">Canavalia gladiata</name>
    <name type="common">Sword bean</name>
    <name type="synonym">Dolichos gladiatus</name>
    <dbReference type="NCBI Taxonomy" id="3824"/>
    <lineage>
        <taxon>Eukaryota</taxon>
        <taxon>Viridiplantae</taxon>
        <taxon>Streptophyta</taxon>
        <taxon>Embryophyta</taxon>
        <taxon>Tracheophyta</taxon>
        <taxon>Spermatophyta</taxon>
        <taxon>Magnoliopsida</taxon>
        <taxon>eudicotyledons</taxon>
        <taxon>Gunneridae</taxon>
        <taxon>Pentapetalae</taxon>
        <taxon>rosids</taxon>
        <taxon>fabids</taxon>
        <taxon>Fabales</taxon>
        <taxon>Fabaceae</taxon>
        <taxon>Papilionoideae</taxon>
        <taxon>50 kb inversion clade</taxon>
        <taxon>NPAAA clade</taxon>
        <taxon>indigoferoid/millettioid clade</taxon>
        <taxon>Phaseoleae</taxon>
        <taxon>Canavalia</taxon>
    </lineage>
</organism>
<evidence type="ECO:0000313" key="12">
    <source>
        <dbReference type="EMBL" id="KAK7359269.1"/>
    </source>
</evidence>
<dbReference type="FunFam" id="1.20.58.1040:FF:000001">
    <property type="entry name" value="Glucan endo-1,3-beta-glucosidase 4"/>
    <property type="match status" value="1"/>
</dbReference>
<proteinExistence type="predicted"/>